<comment type="subcellular location">
    <subcellularLocation>
        <location evidence="1">Membrane</location>
        <topology evidence="1">Multi-pass membrane protein</topology>
    </subcellularLocation>
</comment>
<dbReference type="Proteomes" id="UP000234474">
    <property type="component" value="Unassembled WGS sequence"/>
</dbReference>
<evidence type="ECO:0000256" key="4">
    <source>
        <dbReference type="ARBA" id="ARBA00022692"/>
    </source>
</evidence>
<evidence type="ECO:0000256" key="6">
    <source>
        <dbReference type="ARBA" id="ARBA00023040"/>
    </source>
</evidence>
<feature type="compositionally biased region" description="Polar residues" evidence="10">
    <location>
        <begin position="423"/>
        <end position="436"/>
    </location>
</feature>
<dbReference type="STRING" id="1392255.A0A2I1CHE1"/>
<evidence type="ECO:0000313" key="13">
    <source>
        <dbReference type="Proteomes" id="UP000234474"/>
    </source>
</evidence>
<feature type="transmembrane region" description="Helical" evidence="11">
    <location>
        <begin position="220"/>
        <end position="240"/>
    </location>
</feature>
<evidence type="ECO:0000256" key="5">
    <source>
        <dbReference type="ARBA" id="ARBA00022989"/>
    </source>
</evidence>
<keyword evidence="9" id="KW-0807">Transducer</keyword>
<feature type="transmembrane region" description="Helical" evidence="11">
    <location>
        <begin position="12"/>
        <end position="32"/>
    </location>
</feature>
<evidence type="ECO:0000256" key="3">
    <source>
        <dbReference type="ARBA" id="ARBA00022507"/>
    </source>
</evidence>
<evidence type="ECO:0000256" key="7">
    <source>
        <dbReference type="ARBA" id="ARBA00023136"/>
    </source>
</evidence>
<dbReference type="GO" id="GO:0004932">
    <property type="term" value="F:mating-type factor pheromone receptor activity"/>
    <property type="evidence" value="ECO:0007669"/>
    <property type="project" value="InterPro"/>
</dbReference>
<evidence type="ECO:0000313" key="12">
    <source>
        <dbReference type="EMBL" id="PKX97049.1"/>
    </source>
</evidence>
<dbReference type="OMA" id="IPPLIWH"/>
<keyword evidence="5 11" id="KW-1133">Transmembrane helix</keyword>
<feature type="transmembrane region" description="Helical" evidence="11">
    <location>
        <begin position="83"/>
        <end position="103"/>
    </location>
</feature>
<dbReference type="EMBL" id="MSZS01000002">
    <property type="protein sequence ID" value="PKX97049.1"/>
    <property type="molecule type" value="Genomic_DNA"/>
</dbReference>
<evidence type="ECO:0000256" key="10">
    <source>
        <dbReference type="SAM" id="MobiDB-lite"/>
    </source>
</evidence>
<keyword evidence="6" id="KW-0297">G-protein coupled receptor</keyword>
<keyword evidence="3" id="KW-0589">Pheromone response</keyword>
<dbReference type="RefSeq" id="XP_024685644.1">
    <property type="nucleotide sequence ID" value="XM_024832505.1"/>
</dbReference>
<proteinExistence type="inferred from homology"/>
<name>A0A2I1CHE1_ASPN1</name>
<gene>
    <name evidence="12" type="ORF">P174DRAFT_97546</name>
</gene>
<evidence type="ECO:0000256" key="9">
    <source>
        <dbReference type="ARBA" id="ARBA00023224"/>
    </source>
</evidence>
<dbReference type="GO" id="GO:0005886">
    <property type="term" value="C:plasma membrane"/>
    <property type="evidence" value="ECO:0007669"/>
    <property type="project" value="TreeGrafter"/>
</dbReference>
<dbReference type="GeneID" id="36539843"/>
<keyword evidence="8 12" id="KW-0675">Receptor</keyword>
<evidence type="ECO:0000256" key="8">
    <source>
        <dbReference type="ARBA" id="ARBA00023170"/>
    </source>
</evidence>
<dbReference type="InterPro" id="IPR001499">
    <property type="entry name" value="GPCR_STE3"/>
</dbReference>
<dbReference type="GO" id="GO:0000750">
    <property type="term" value="P:pheromone-dependent signal transduction involved in conjugation with cellular fusion"/>
    <property type="evidence" value="ECO:0007669"/>
    <property type="project" value="TreeGrafter"/>
</dbReference>
<keyword evidence="13" id="KW-1185">Reference proteome</keyword>
<evidence type="ECO:0000256" key="2">
    <source>
        <dbReference type="ARBA" id="ARBA00011085"/>
    </source>
</evidence>
<evidence type="ECO:0000256" key="11">
    <source>
        <dbReference type="SAM" id="Phobius"/>
    </source>
</evidence>
<dbReference type="VEuPathDB" id="FungiDB:P174DRAFT_97546"/>
<feature type="compositionally biased region" description="Low complexity" evidence="10">
    <location>
        <begin position="345"/>
        <end position="364"/>
    </location>
</feature>
<keyword evidence="4 11" id="KW-0812">Transmembrane</keyword>
<dbReference type="PANTHER" id="PTHR28097:SF1">
    <property type="entry name" value="PHEROMONE A FACTOR RECEPTOR"/>
    <property type="match status" value="1"/>
</dbReference>
<dbReference type="AlphaFoldDB" id="A0A2I1CHE1"/>
<keyword evidence="7 11" id="KW-0472">Membrane</keyword>
<comment type="caution">
    <text evidence="12">The sequence shown here is derived from an EMBL/GenBank/DDBJ whole genome shotgun (WGS) entry which is preliminary data.</text>
</comment>
<feature type="transmembrane region" description="Helical" evidence="11">
    <location>
        <begin position="281"/>
        <end position="301"/>
    </location>
</feature>
<dbReference type="PANTHER" id="PTHR28097">
    <property type="entry name" value="PHEROMONE A FACTOR RECEPTOR"/>
    <property type="match status" value="1"/>
</dbReference>
<dbReference type="Pfam" id="PF02076">
    <property type="entry name" value="STE3"/>
    <property type="match status" value="1"/>
</dbReference>
<feature type="transmembrane region" description="Helical" evidence="11">
    <location>
        <begin position="44"/>
        <end position="63"/>
    </location>
</feature>
<comment type="similarity">
    <text evidence="2">Belongs to the G-protein coupled receptor 4 family.</text>
</comment>
<evidence type="ECO:0000256" key="1">
    <source>
        <dbReference type="ARBA" id="ARBA00004141"/>
    </source>
</evidence>
<accession>A0A2I1CHE1</accession>
<feature type="region of interest" description="Disordered" evidence="10">
    <location>
        <begin position="340"/>
        <end position="385"/>
    </location>
</feature>
<organism evidence="12 13">
    <name type="scientific">Aspergillus novofumigatus (strain IBT 16806)</name>
    <dbReference type="NCBI Taxonomy" id="1392255"/>
    <lineage>
        <taxon>Eukaryota</taxon>
        <taxon>Fungi</taxon>
        <taxon>Dikarya</taxon>
        <taxon>Ascomycota</taxon>
        <taxon>Pezizomycotina</taxon>
        <taxon>Eurotiomycetes</taxon>
        <taxon>Eurotiomycetidae</taxon>
        <taxon>Eurotiales</taxon>
        <taxon>Aspergillaceae</taxon>
        <taxon>Aspergillus</taxon>
        <taxon>Aspergillus subgen. Fumigati</taxon>
    </lineage>
</organism>
<feature type="transmembrane region" description="Helical" evidence="11">
    <location>
        <begin position="124"/>
        <end position="145"/>
    </location>
</feature>
<protein>
    <submittedName>
        <fullName evidence="12">A-pheromone receptor PreA</fullName>
    </submittedName>
</protein>
<dbReference type="CDD" id="cd14966">
    <property type="entry name" value="7tmD_STE3"/>
    <property type="match status" value="1"/>
</dbReference>
<dbReference type="OrthoDB" id="2874149at2759"/>
<dbReference type="PRINTS" id="PR00899">
    <property type="entry name" value="GPCRSTE3"/>
</dbReference>
<feature type="region of interest" description="Disordered" evidence="10">
    <location>
        <begin position="423"/>
        <end position="442"/>
    </location>
</feature>
<feature type="transmembrane region" description="Helical" evidence="11">
    <location>
        <begin position="165"/>
        <end position="189"/>
    </location>
</feature>
<sequence length="460" mass="51212">MDSATTGHSPQAVVLPVLSSIAVVVSIPPVILHWKNRNFPATALISWFLISNIFNIINALIWPTDDVDSWWDGRGLCDVETKVMIASYVGVPGTLVCIFRSLASVLDTRRAMLVPSTSQRWRNRLMDISFCVIIPVIAMMTHILYQRSRYLIFTISGCVNNFDQSWVSLVLAFIWPPIICLLAAFYCGLTLCRLHKYRSQFGDILNSANSHLNKSRFLRLFFLACIMLWTILPIQAYVVYRNLMYNLPWHPYSWSRLHGPNSPWSTILKVPMHGEVFFDRWISVTAGYVLFILFGCCNDALRLYQSALCLLGLGKCLSGLRTLSQGASASFTASRAKLLSSRKQSSGTGPRRTTDSTTSGTTTSSHEDIEKGPAPRQESSSTTRSHWVPLPRCLLSRTFLSTRETAASDPTFSVPATTVSTNAWAGTSQSRGSSDFTHAPVGPDSIRVKQVISQESELQV</sequence>
<reference evidence="13" key="1">
    <citation type="journal article" date="2018" name="Proc. Natl. Acad. Sci. U.S.A.">
        <title>Linking secondary metabolites to gene clusters through genome sequencing of six diverse Aspergillus species.</title>
        <authorList>
            <person name="Kaerboelling I."/>
            <person name="Vesth T.C."/>
            <person name="Frisvad J.C."/>
            <person name="Nybo J.L."/>
            <person name="Theobald S."/>
            <person name="Kuo A."/>
            <person name="Bowyer P."/>
            <person name="Matsuda Y."/>
            <person name="Mondo S."/>
            <person name="Lyhne E.K."/>
            <person name="Kogle M.E."/>
            <person name="Clum A."/>
            <person name="Lipzen A."/>
            <person name="Salamov A."/>
            <person name="Ngan C.Y."/>
            <person name="Daum C."/>
            <person name="Chiniquy J."/>
            <person name="Barry K."/>
            <person name="LaButti K."/>
            <person name="Haridas S."/>
            <person name="Simmons B.A."/>
            <person name="Magnuson J.K."/>
            <person name="Mortensen U.H."/>
            <person name="Larsen T.O."/>
            <person name="Grigoriev I.V."/>
            <person name="Baker S.E."/>
            <person name="Andersen M.R."/>
        </authorList>
    </citation>
    <scope>NUCLEOTIDE SEQUENCE [LARGE SCALE GENOMIC DNA]</scope>
    <source>
        <strain evidence="13">IBT 16806</strain>
    </source>
</reference>